<dbReference type="Pfam" id="PF03564">
    <property type="entry name" value="DUF1759"/>
    <property type="match status" value="1"/>
</dbReference>
<name>A0A6H5IS48_9HYME</name>
<dbReference type="Proteomes" id="UP000479190">
    <property type="component" value="Unassembled WGS sequence"/>
</dbReference>
<dbReference type="EMBL" id="CADCXV010000859">
    <property type="protein sequence ID" value="CAB0037542.1"/>
    <property type="molecule type" value="Genomic_DNA"/>
</dbReference>
<dbReference type="AlphaFoldDB" id="A0A6H5IS48"/>
<proteinExistence type="predicted"/>
<evidence type="ECO:0000313" key="2">
    <source>
        <dbReference type="EMBL" id="CAB0037542.1"/>
    </source>
</evidence>
<evidence type="ECO:0000256" key="1">
    <source>
        <dbReference type="SAM" id="MobiDB-lite"/>
    </source>
</evidence>
<accession>A0A6H5IS48</accession>
<sequence length="191" mass="22073">MEITEANFDVAWDKLMRRYDNKRIRLTNTPEHLIQLPMVKTRSAQELSDLIDHSEEAFRSLKELQCPVEHYDAWIVHCIVRKLDANSRESWEISREDAADLPTYSDLINFLERRIHSLEQARPSNGNRDAHASRSRNGGPLSCRCRRTALKQETRLFATCANLRIGSISASSSWPCLNLSVWNFAERRSCA</sequence>
<evidence type="ECO:0000313" key="3">
    <source>
        <dbReference type="Proteomes" id="UP000479190"/>
    </source>
</evidence>
<gene>
    <name evidence="2" type="ORF">TBRA_LOCUS9369</name>
</gene>
<reference evidence="2 3" key="1">
    <citation type="submission" date="2020-02" db="EMBL/GenBank/DDBJ databases">
        <authorList>
            <person name="Ferguson B K."/>
        </authorList>
    </citation>
    <scope>NUCLEOTIDE SEQUENCE [LARGE SCALE GENOMIC DNA]</scope>
</reference>
<dbReference type="InterPro" id="IPR005312">
    <property type="entry name" value="DUF1759"/>
</dbReference>
<keyword evidence="3" id="KW-1185">Reference proteome</keyword>
<dbReference type="OrthoDB" id="7994850at2759"/>
<organism evidence="2 3">
    <name type="scientific">Trichogramma brassicae</name>
    <dbReference type="NCBI Taxonomy" id="86971"/>
    <lineage>
        <taxon>Eukaryota</taxon>
        <taxon>Metazoa</taxon>
        <taxon>Ecdysozoa</taxon>
        <taxon>Arthropoda</taxon>
        <taxon>Hexapoda</taxon>
        <taxon>Insecta</taxon>
        <taxon>Pterygota</taxon>
        <taxon>Neoptera</taxon>
        <taxon>Endopterygota</taxon>
        <taxon>Hymenoptera</taxon>
        <taxon>Apocrita</taxon>
        <taxon>Proctotrupomorpha</taxon>
        <taxon>Chalcidoidea</taxon>
        <taxon>Trichogrammatidae</taxon>
        <taxon>Trichogramma</taxon>
    </lineage>
</organism>
<feature type="region of interest" description="Disordered" evidence="1">
    <location>
        <begin position="121"/>
        <end position="140"/>
    </location>
</feature>
<protein>
    <submittedName>
        <fullName evidence="2">Uncharacterized protein</fullName>
    </submittedName>
</protein>